<accession>A0AAV2F6W1</accession>
<name>A0AAV2F6W1_9ROSI</name>
<evidence type="ECO:0000313" key="1">
    <source>
        <dbReference type="EMBL" id="CAL1393996.1"/>
    </source>
</evidence>
<gene>
    <name evidence="1" type="ORF">LTRI10_LOCUS34525</name>
</gene>
<organism evidence="1 2">
    <name type="scientific">Linum trigynum</name>
    <dbReference type="NCBI Taxonomy" id="586398"/>
    <lineage>
        <taxon>Eukaryota</taxon>
        <taxon>Viridiplantae</taxon>
        <taxon>Streptophyta</taxon>
        <taxon>Embryophyta</taxon>
        <taxon>Tracheophyta</taxon>
        <taxon>Spermatophyta</taxon>
        <taxon>Magnoliopsida</taxon>
        <taxon>eudicotyledons</taxon>
        <taxon>Gunneridae</taxon>
        <taxon>Pentapetalae</taxon>
        <taxon>rosids</taxon>
        <taxon>fabids</taxon>
        <taxon>Malpighiales</taxon>
        <taxon>Linaceae</taxon>
        <taxon>Linum</taxon>
    </lineage>
</organism>
<reference evidence="1 2" key="1">
    <citation type="submission" date="2024-04" db="EMBL/GenBank/DDBJ databases">
        <authorList>
            <person name="Fracassetti M."/>
        </authorList>
    </citation>
    <scope>NUCLEOTIDE SEQUENCE [LARGE SCALE GENOMIC DNA]</scope>
</reference>
<evidence type="ECO:0000313" key="2">
    <source>
        <dbReference type="Proteomes" id="UP001497516"/>
    </source>
</evidence>
<protein>
    <submittedName>
        <fullName evidence="1">Uncharacterized protein</fullName>
    </submittedName>
</protein>
<sequence>MNSVCRTAKDVKVLQQEEIIIMWWRRRDGAVLEVFGGRRMGTKTISGGKRTVLDGGIDALNEFYARNRKLEVWKLATRCGKAFETMGDCGAEDPKM</sequence>
<dbReference type="EMBL" id="OZ034819">
    <property type="protein sequence ID" value="CAL1393996.1"/>
    <property type="molecule type" value="Genomic_DNA"/>
</dbReference>
<dbReference type="AlphaFoldDB" id="A0AAV2F6W1"/>
<keyword evidence="2" id="KW-1185">Reference proteome</keyword>
<proteinExistence type="predicted"/>
<dbReference type="Proteomes" id="UP001497516">
    <property type="component" value="Chromosome 6"/>
</dbReference>